<protein>
    <submittedName>
        <fullName evidence="2">Uncharacterized protein</fullName>
    </submittedName>
</protein>
<proteinExistence type="predicted"/>
<sequence length="38" mass="4229">EVPRGEHGDARLRRPQRRVDANQFPVHVLSRPPAGSAV</sequence>
<dbReference type="EMBL" id="CADCTC010000225">
    <property type="protein sequence ID" value="CAA9285550.1"/>
    <property type="molecule type" value="Genomic_DNA"/>
</dbReference>
<feature type="region of interest" description="Disordered" evidence="1">
    <location>
        <begin position="1"/>
        <end position="38"/>
    </location>
</feature>
<evidence type="ECO:0000256" key="1">
    <source>
        <dbReference type="SAM" id="MobiDB-lite"/>
    </source>
</evidence>
<accession>A0A6J4JRW5</accession>
<evidence type="ECO:0000313" key="2">
    <source>
        <dbReference type="EMBL" id="CAA9285550.1"/>
    </source>
</evidence>
<gene>
    <name evidence="2" type="ORF">AVDCRST_MAG77-4244</name>
</gene>
<name>A0A6J4JRW5_9CHLR</name>
<feature type="non-terminal residue" evidence="2">
    <location>
        <position position="1"/>
    </location>
</feature>
<organism evidence="2">
    <name type="scientific">uncultured Chloroflexota bacterium</name>
    <dbReference type="NCBI Taxonomy" id="166587"/>
    <lineage>
        <taxon>Bacteria</taxon>
        <taxon>Bacillati</taxon>
        <taxon>Chloroflexota</taxon>
        <taxon>environmental samples</taxon>
    </lineage>
</organism>
<feature type="non-terminal residue" evidence="2">
    <location>
        <position position="38"/>
    </location>
</feature>
<feature type="compositionally biased region" description="Basic and acidic residues" evidence="1">
    <location>
        <begin position="1"/>
        <end position="20"/>
    </location>
</feature>
<dbReference type="AlphaFoldDB" id="A0A6J4JRW5"/>
<reference evidence="2" key="1">
    <citation type="submission" date="2020-02" db="EMBL/GenBank/DDBJ databases">
        <authorList>
            <person name="Meier V. D."/>
        </authorList>
    </citation>
    <scope>NUCLEOTIDE SEQUENCE</scope>
    <source>
        <strain evidence="2">AVDCRST_MAG77</strain>
    </source>
</reference>